<dbReference type="Gene3D" id="3.30.530.20">
    <property type="match status" value="1"/>
</dbReference>
<accession>A0A2T1DN96</accession>
<sequence>MPGYTENSIVILRDFDTVFDLTNTIELWTELFTEYSKSEVLERNGNEVIFSLTTFPEGDRPSRTWTSRRIIDKPGRQATAERIEKAFPFKDMKIHWTYEELPQNVGVVMKWMQTFEVHDDCKWTHEQMESFLNRNTRTQMKAIKEKVEAWAAPLKPLAAIAV</sequence>
<dbReference type="STRING" id="1920490.GCA_001895925_00648"/>
<dbReference type="Proteomes" id="UP000238634">
    <property type="component" value="Unassembled WGS sequence"/>
</dbReference>
<dbReference type="OrthoDB" id="156693at2"/>
<dbReference type="InterPro" id="IPR005031">
    <property type="entry name" value="COQ10_START"/>
</dbReference>
<dbReference type="SUPFAM" id="SSF55961">
    <property type="entry name" value="Bet v1-like"/>
    <property type="match status" value="1"/>
</dbReference>
<evidence type="ECO:0000259" key="1">
    <source>
        <dbReference type="Pfam" id="PF03364"/>
    </source>
</evidence>
<proteinExistence type="predicted"/>
<keyword evidence="3" id="KW-1185">Reference proteome</keyword>
<dbReference type="Pfam" id="PF03364">
    <property type="entry name" value="Polyketide_cyc"/>
    <property type="match status" value="1"/>
</dbReference>
<protein>
    <submittedName>
        <fullName evidence="2">Polyketide cyclase</fullName>
    </submittedName>
</protein>
<gene>
    <name evidence="2" type="ORF">C7B65_00505</name>
</gene>
<organism evidence="2 3">
    <name type="scientific">Phormidesmis priestleyi ULC007</name>
    <dbReference type="NCBI Taxonomy" id="1920490"/>
    <lineage>
        <taxon>Bacteria</taxon>
        <taxon>Bacillati</taxon>
        <taxon>Cyanobacteriota</taxon>
        <taxon>Cyanophyceae</taxon>
        <taxon>Leptolyngbyales</taxon>
        <taxon>Leptolyngbyaceae</taxon>
        <taxon>Phormidesmis</taxon>
    </lineage>
</organism>
<dbReference type="EMBL" id="PVWG01000001">
    <property type="protein sequence ID" value="PSB21939.1"/>
    <property type="molecule type" value="Genomic_DNA"/>
</dbReference>
<reference evidence="2 3" key="1">
    <citation type="submission" date="2018-02" db="EMBL/GenBank/DDBJ databases">
        <authorList>
            <person name="Cohen D.B."/>
            <person name="Kent A.D."/>
        </authorList>
    </citation>
    <scope>NUCLEOTIDE SEQUENCE [LARGE SCALE GENOMIC DNA]</scope>
    <source>
        <strain evidence="2 3">ULC007</strain>
    </source>
</reference>
<feature type="domain" description="Coenzyme Q-binding protein COQ10 START" evidence="1">
    <location>
        <begin position="15"/>
        <end position="126"/>
    </location>
</feature>
<evidence type="ECO:0000313" key="3">
    <source>
        <dbReference type="Proteomes" id="UP000238634"/>
    </source>
</evidence>
<name>A0A2T1DN96_9CYAN</name>
<comment type="caution">
    <text evidence="2">The sequence shown here is derived from an EMBL/GenBank/DDBJ whole genome shotgun (WGS) entry which is preliminary data.</text>
</comment>
<dbReference type="AlphaFoldDB" id="A0A2T1DN96"/>
<evidence type="ECO:0000313" key="2">
    <source>
        <dbReference type="EMBL" id="PSB21939.1"/>
    </source>
</evidence>
<reference evidence="2 3" key="2">
    <citation type="submission" date="2018-03" db="EMBL/GenBank/DDBJ databases">
        <title>The ancient ancestry and fast evolution of plastids.</title>
        <authorList>
            <person name="Moore K.R."/>
            <person name="Magnabosco C."/>
            <person name="Momper L."/>
            <person name="Gold D.A."/>
            <person name="Bosak T."/>
            <person name="Fournier G.P."/>
        </authorList>
    </citation>
    <scope>NUCLEOTIDE SEQUENCE [LARGE SCALE GENOMIC DNA]</scope>
    <source>
        <strain evidence="2 3">ULC007</strain>
    </source>
</reference>
<dbReference type="RefSeq" id="WP_073068961.1">
    <property type="nucleotide sequence ID" value="NZ_MPPI01000001.1"/>
</dbReference>
<dbReference type="InterPro" id="IPR023393">
    <property type="entry name" value="START-like_dom_sf"/>
</dbReference>